<comment type="subcellular location">
    <subcellularLocation>
        <location evidence="1">Membrane</location>
        <topology evidence="1">Multi-pass membrane protein</topology>
    </subcellularLocation>
</comment>
<evidence type="ECO:0000313" key="10">
    <source>
        <dbReference type="Proteomes" id="UP000217465"/>
    </source>
</evidence>
<gene>
    <name evidence="9" type="primary">aqpZ2</name>
    <name evidence="9" type="ORF">A9Y57_02003</name>
    <name evidence="8" type="ORF">P7G31_06320</name>
</gene>
<evidence type="ECO:0000256" key="2">
    <source>
        <dbReference type="ARBA" id="ARBA00006175"/>
    </source>
</evidence>
<dbReference type="GO" id="GO:0015250">
    <property type="term" value="F:water channel activity"/>
    <property type="evidence" value="ECO:0007669"/>
    <property type="project" value="TreeGrafter"/>
</dbReference>
<keyword evidence="4 7" id="KW-1133">Transmembrane helix</keyword>
<dbReference type="RefSeq" id="WP_003106122.1">
    <property type="nucleotide sequence ID" value="NZ_BAWT01000004.1"/>
</dbReference>
<feature type="transmembrane region" description="Helical" evidence="7">
    <location>
        <begin position="116"/>
        <end position="137"/>
    </location>
</feature>
<feature type="transmembrane region" description="Helical" evidence="7">
    <location>
        <begin position="32"/>
        <end position="55"/>
    </location>
</feature>
<evidence type="ECO:0000313" key="8">
    <source>
        <dbReference type="EMBL" id="MDT2731859.1"/>
    </source>
</evidence>
<reference evidence="8" key="2">
    <citation type="submission" date="2023-03" db="EMBL/GenBank/DDBJ databases">
        <authorList>
            <person name="Shen W."/>
            <person name="Cai J."/>
        </authorList>
    </citation>
    <scope>NUCLEOTIDE SEQUENCE</scope>
    <source>
        <strain evidence="8">P82-2</strain>
    </source>
</reference>
<evidence type="ECO:0000256" key="1">
    <source>
        <dbReference type="ARBA" id="ARBA00004141"/>
    </source>
</evidence>
<keyword evidence="3 6" id="KW-0812">Transmembrane</keyword>
<comment type="similarity">
    <text evidence="2 6">Belongs to the MIP/aquaporin (TC 1.A.8) family.</text>
</comment>
<sequence length="217" mass="22519">MKKYISEFFGAFLLVFIGSATAVITKGSVLAIAMAFGLAITISAYTFGSISGGHFNPAVTTAMLIQKKISGKDAGFYMLAQFVGGLIAAGLIALFVKAAGLPANMLAQNDFPTISAGMAILVETLATFLFVTLILLVTDNRFGNPNFAGLIIGLSLTLLILTTISLTGASLNPARSFGPALLAGGSSLSHLWVYFLAPELGGALAAVFAKWLTSEDK</sequence>
<proteinExistence type="inferred from homology"/>
<dbReference type="EMBL" id="JARQAG010000008">
    <property type="protein sequence ID" value="MDT2731859.1"/>
    <property type="molecule type" value="Genomic_DNA"/>
</dbReference>
<dbReference type="EMBL" id="NSGR01000010">
    <property type="protein sequence ID" value="PCH10713.1"/>
    <property type="molecule type" value="Genomic_DNA"/>
</dbReference>
<organism evidence="9 10">
    <name type="scientific">Streptococcus parauberis</name>
    <dbReference type="NCBI Taxonomy" id="1348"/>
    <lineage>
        <taxon>Bacteria</taxon>
        <taxon>Bacillati</taxon>
        <taxon>Bacillota</taxon>
        <taxon>Bacilli</taxon>
        <taxon>Lactobacillales</taxon>
        <taxon>Streptococcaceae</taxon>
        <taxon>Streptococcus</taxon>
    </lineage>
</organism>
<dbReference type="Gene3D" id="1.20.1080.10">
    <property type="entry name" value="Glycerol uptake facilitator protein"/>
    <property type="match status" value="1"/>
</dbReference>
<dbReference type="PANTHER" id="PTHR19139:SF199">
    <property type="entry name" value="MIP17260P"/>
    <property type="match status" value="1"/>
</dbReference>
<feature type="transmembrane region" description="Helical" evidence="7">
    <location>
        <begin position="191"/>
        <end position="212"/>
    </location>
</feature>
<keyword evidence="6" id="KW-0813">Transport</keyword>
<protein>
    <submittedName>
        <fullName evidence="8 9">Aquaporin</fullName>
    </submittedName>
</protein>
<dbReference type="AlphaFoldDB" id="A0A0E2UAX7"/>
<evidence type="ECO:0000256" key="3">
    <source>
        <dbReference type="ARBA" id="ARBA00022692"/>
    </source>
</evidence>
<feature type="transmembrane region" description="Helical" evidence="7">
    <location>
        <begin position="76"/>
        <end position="96"/>
    </location>
</feature>
<accession>A0A0E2UAX7</accession>
<keyword evidence="5 7" id="KW-0472">Membrane</keyword>
<comment type="caution">
    <text evidence="9">The sequence shown here is derived from an EMBL/GenBank/DDBJ whole genome shotgun (WGS) entry which is preliminary data.</text>
</comment>
<evidence type="ECO:0000313" key="9">
    <source>
        <dbReference type="EMBL" id="PCH10713.1"/>
    </source>
</evidence>
<dbReference type="OrthoDB" id="9807293at2"/>
<dbReference type="Proteomes" id="UP000217465">
    <property type="component" value="Unassembled WGS sequence"/>
</dbReference>
<evidence type="ECO:0000256" key="5">
    <source>
        <dbReference type="ARBA" id="ARBA00023136"/>
    </source>
</evidence>
<evidence type="ECO:0000256" key="4">
    <source>
        <dbReference type="ARBA" id="ARBA00022989"/>
    </source>
</evidence>
<dbReference type="Proteomes" id="UP001180515">
    <property type="component" value="Unassembled WGS sequence"/>
</dbReference>
<dbReference type="SUPFAM" id="SSF81338">
    <property type="entry name" value="Aquaporin-like"/>
    <property type="match status" value="1"/>
</dbReference>
<dbReference type="PRINTS" id="PR00783">
    <property type="entry name" value="MINTRINSICP"/>
</dbReference>
<evidence type="ECO:0000256" key="7">
    <source>
        <dbReference type="SAM" id="Phobius"/>
    </source>
</evidence>
<dbReference type="InterPro" id="IPR034294">
    <property type="entry name" value="Aquaporin_transptr"/>
</dbReference>
<dbReference type="InterPro" id="IPR000425">
    <property type="entry name" value="MIP"/>
</dbReference>
<dbReference type="PANTHER" id="PTHR19139">
    <property type="entry name" value="AQUAPORIN TRANSPORTER"/>
    <property type="match status" value="1"/>
</dbReference>
<dbReference type="InterPro" id="IPR023271">
    <property type="entry name" value="Aquaporin-like"/>
</dbReference>
<reference evidence="9 10" key="1">
    <citation type="submission" date="2016-06" db="EMBL/GenBank/DDBJ databases">
        <authorList>
            <person name="Haines A.N."/>
            <person name="Council K.R."/>
        </authorList>
    </citation>
    <scope>NUCLEOTIDE SEQUENCE [LARGE SCALE GENOMIC DNA]</scope>
    <source>
        <strain evidence="9 10">SP158-29</strain>
    </source>
</reference>
<evidence type="ECO:0000256" key="6">
    <source>
        <dbReference type="RuleBase" id="RU000477"/>
    </source>
</evidence>
<feature type="transmembrane region" description="Helical" evidence="7">
    <location>
        <begin position="149"/>
        <end position="171"/>
    </location>
</feature>
<dbReference type="GeneID" id="61421430"/>
<dbReference type="GO" id="GO:0005886">
    <property type="term" value="C:plasma membrane"/>
    <property type="evidence" value="ECO:0007669"/>
    <property type="project" value="TreeGrafter"/>
</dbReference>
<dbReference type="Pfam" id="PF00230">
    <property type="entry name" value="MIP"/>
    <property type="match status" value="1"/>
</dbReference>
<name>A0A0E2UAX7_9STRE</name>